<organism evidence="1 2">
    <name type="scientific">Reticulomyxa filosa</name>
    <dbReference type="NCBI Taxonomy" id="46433"/>
    <lineage>
        <taxon>Eukaryota</taxon>
        <taxon>Sar</taxon>
        <taxon>Rhizaria</taxon>
        <taxon>Retaria</taxon>
        <taxon>Foraminifera</taxon>
        <taxon>Monothalamids</taxon>
        <taxon>Reticulomyxidae</taxon>
        <taxon>Reticulomyxa</taxon>
    </lineage>
</organism>
<name>X6PE48_RETFI</name>
<sequence length="209" mass="25111">MLAQLQQAFPNIAEEVVLKAWEKCNENVDMTKDILTWLIENTTTLQQQQYLMELFIHFGGGFEKTTILQTWKNFNQIFIDTFEKLEEICATSNLNELKEENEFKIIREMCLHLLWNILKYPKHIKYRQIHKQALYNCLSKKCSALGADFERVFVTMENELQIIGFKKGNDDNWYYQYDHSQLLHLWKYYQKVIFDQVMYVVNKTNDINI</sequence>
<keyword evidence="2" id="KW-1185">Reference proteome</keyword>
<accession>X6PE48</accession>
<dbReference type="CDD" id="cd14279">
    <property type="entry name" value="CUE"/>
    <property type="match status" value="1"/>
</dbReference>
<comment type="caution">
    <text evidence="1">The sequence shown here is derived from an EMBL/GenBank/DDBJ whole genome shotgun (WGS) entry which is preliminary data.</text>
</comment>
<proteinExistence type="predicted"/>
<reference evidence="1 2" key="1">
    <citation type="journal article" date="2013" name="Curr. Biol.">
        <title>The Genome of the Foraminiferan Reticulomyxa filosa.</title>
        <authorList>
            <person name="Glockner G."/>
            <person name="Hulsmann N."/>
            <person name="Schleicher M."/>
            <person name="Noegel A.A."/>
            <person name="Eichinger L."/>
            <person name="Gallinger C."/>
            <person name="Pawlowski J."/>
            <person name="Sierra R."/>
            <person name="Euteneuer U."/>
            <person name="Pillet L."/>
            <person name="Moustafa A."/>
            <person name="Platzer M."/>
            <person name="Groth M."/>
            <person name="Szafranski K."/>
            <person name="Schliwa M."/>
        </authorList>
    </citation>
    <scope>NUCLEOTIDE SEQUENCE [LARGE SCALE GENOMIC DNA]</scope>
</reference>
<evidence type="ECO:0008006" key="3">
    <source>
        <dbReference type="Google" id="ProtNLM"/>
    </source>
</evidence>
<dbReference type="Proteomes" id="UP000023152">
    <property type="component" value="Unassembled WGS sequence"/>
</dbReference>
<dbReference type="AlphaFoldDB" id="X6PE48"/>
<dbReference type="EMBL" id="ASPP01000296">
    <property type="protein sequence ID" value="ETO36785.1"/>
    <property type="molecule type" value="Genomic_DNA"/>
</dbReference>
<evidence type="ECO:0000313" key="2">
    <source>
        <dbReference type="Proteomes" id="UP000023152"/>
    </source>
</evidence>
<gene>
    <name evidence="1" type="ORF">RFI_00277</name>
</gene>
<evidence type="ECO:0000313" key="1">
    <source>
        <dbReference type="EMBL" id="ETO36785.1"/>
    </source>
</evidence>
<protein>
    <recommendedName>
        <fullName evidence="3">CUE domain-containing protein</fullName>
    </recommendedName>
</protein>